<dbReference type="Proteomes" id="UP000243502">
    <property type="component" value="Chromosome 3"/>
</dbReference>
<feature type="transmembrane region" description="Helical" evidence="2">
    <location>
        <begin position="243"/>
        <end position="264"/>
    </location>
</feature>
<keyword evidence="2" id="KW-1133">Transmembrane helix</keyword>
<sequence length="378" mass="42520">MFTSLSKLADKSFVLGFFLPALIGTVTIIVLNQDLEPDSTFFKDWTKQQNFANLTIVLLVVWTLSVLLMAGSRWMYRVLEGYAWPFAQPLLLKRQLERRKSQRDRVRAAYHAHKAAPPVEGPGSGNEDRDREQNRIHEERRYQYTLLHRALVLEYPEQRHLVLPTRFGNVLRAFEMYPGNVYGVESIHAWPRLLAVIPKDYQTTLADARAPVDFFVSLVFVSFIVGIASCIRSVLAVTEGTGLFKALECGSVAAVAFVMCRLFYLAAVSSAIGWGEIVKSAFDLYLPTLANAMGYELPETLEERRRFWDALAGQFRSQEPISPEKWLTTSSRSVEAKQFAAAQEESDVKDENTDSADAAEPDNSDGNRINAATPRSDA</sequence>
<evidence type="ECO:0000313" key="4">
    <source>
        <dbReference type="Proteomes" id="UP000243502"/>
    </source>
</evidence>
<evidence type="ECO:0000256" key="2">
    <source>
        <dbReference type="SAM" id="Phobius"/>
    </source>
</evidence>
<feature type="transmembrane region" description="Helical" evidence="2">
    <location>
        <begin position="51"/>
        <end position="70"/>
    </location>
</feature>
<keyword evidence="2" id="KW-0472">Membrane</keyword>
<keyword evidence="2" id="KW-0812">Transmembrane</keyword>
<feature type="transmembrane region" description="Helical" evidence="2">
    <location>
        <begin position="214"/>
        <end position="237"/>
    </location>
</feature>
<proteinExistence type="predicted"/>
<organism evidence="3 4">
    <name type="scientific">Paraburkholderia terrae</name>
    <dbReference type="NCBI Taxonomy" id="311230"/>
    <lineage>
        <taxon>Bacteria</taxon>
        <taxon>Pseudomonadati</taxon>
        <taxon>Pseudomonadota</taxon>
        <taxon>Betaproteobacteria</taxon>
        <taxon>Burkholderiales</taxon>
        <taxon>Burkholderiaceae</taxon>
        <taxon>Paraburkholderia</taxon>
    </lineage>
</organism>
<dbReference type="EMBL" id="CP026113">
    <property type="protein sequence ID" value="AUT64940.1"/>
    <property type="molecule type" value="Genomic_DNA"/>
</dbReference>
<dbReference type="RefSeq" id="WP_103254626.1">
    <property type="nucleotide sequence ID" value="NZ_CP026113.1"/>
</dbReference>
<feature type="region of interest" description="Disordered" evidence="1">
    <location>
        <begin position="336"/>
        <end position="378"/>
    </location>
</feature>
<gene>
    <name evidence="3" type="ORF">C2L65_35635</name>
</gene>
<dbReference type="OrthoDB" id="9101999at2"/>
<dbReference type="KEGG" id="pter:C2L65_35635"/>
<reference evidence="3 4" key="1">
    <citation type="submission" date="2018-01" db="EMBL/GenBank/DDBJ databases">
        <title>Species boundaries and ecological features among Paraburkholderia terrae DSMZ17804T, P. hospita DSMZ17164T and P. caribensis DSMZ13236T.</title>
        <authorList>
            <person name="Pratama A.A."/>
        </authorList>
    </citation>
    <scope>NUCLEOTIDE SEQUENCE [LARGE SCALE GENOMIC DNA]</scope>
    <source>
        <strain evidence="3 4">DSM 17804</strain>
    </source>
</reference>
<evidence type="ECO:0000256" key="1">
    <source>
        <dbReference type="SAM" id="MobiDB-lite"/>
    </source>
</evidence>
<feature type="transmembrane region" description="Helical" evidence="2">
    <location>
        <begin position="12"/>
        <end position="31"/>
    </location>
</feature>
<name>A0A2I8EZL4_9BURK</name>
<evidence type="ECO:0000313" key="3">
    <source>
        <dbReference type="EMBL" id="AUT64940.1"/>
    </source>
</evidence>
<protein>
    <submittedName>
        <fullName evidence="3">Uncharacterized protein</fullName>
    </submittedName>
</protein>
<feature type="compositionally biased region" description="Acidic residues" evidence="1">
    <location>
        <begin position="344"/>
        <end position="363"/>
    </location>
</feature>
<accession>A0A2I8EZL4</accession>
<dbReference type="AlphaFoldDB" id="A0A2I8EZL4"/>